<dbReference type="EMBL" id="HBIP01011603">
    <property type="protein sequence ID" value="CAE0491455.1"/>
    <property type="molecule type" value="Transcribed_RNA"/>
</dbReference>
<dbReference type="AlphaFoldDB" id="A0A7S3QSH2"/>
<dbReference type="GO" id="GO:0030126">
    <property type="term" value="C:COPI vesicle coat"/>
    <property type="evidence" value="ECO:0007669"/>
    <property type="project" value="TreeGrafter"/>
</dbReference>
<dbReference type="FunFam" id="1.25.40.10:FF:000140">
    <property type="entry name" value="Coatomer subunit epsilon"/>
    <property type="match status" value="1"/>
</dbReference>
<dbReference type="PANTHER" id="PTHR10805:SF0">
    <property type="entry name" value="COATOMER SUBUNIT EPSILON"/>
    <property type="match status" value="1"/>
</dbReference>
<proteinExistence type="inferred from homology"/>
<comment type="function">
    <text evidence="11 12">The coatomer is a cytosolic protein complex that binds to dilysine motifs and reversibly associates with Golgi non-clathrin-coated vesicles, which further mediate biosynthetic protein transport from the ER, via the Golgi up to the trans Golgi network. The coatomer complex is required for budding from Golgi membranes, and is essential for the retrograde Golgi-to-ER transport of dilysine-tagged proteins.</text>
</comment>
<keyword evidence="5 12" id="KW-0963">Cytoplasm</keyword>
<keyword evidence="6 12" id="KW-0931">ER-Golgi transport</keyword>
<evidence type="ECO:0000256" key="1">
    <source>
        <dbReference type="ARBA" id="ARBA00004255"/>
    </source>
</evidence>
<dbReference type="GO" id="GO:0015031">
    <property type="term" value="P:protein transport"/>
    <property type="evidence" value="ECO:0007669"/>
    <property type="project" value="UniProtKB-UniRule"/>
</dbReference>
<keyword evidence="8 12" id="KW-0333">Golgi apparatus</keyword>
<dbReference type="GO" id="GO:0006891">
    <property type="term" value="P:intra-Golgi vesicle-mediated transport"/>
    <property type="evidence" value="ECO:0007669"/>
    <property type="project" value="TreeGrafter"/>
</dbReference>
<dbReference type="GO" id="GO:0006888">
    <property type="term" value="P:endoplasmic reticulum to Golgi vesicle-mediated transport"/>
    <property type="evidence" value="ECO:0007669"/>
    <property type="project" value="TreeGrafter"/>
</dbReference>
<comment type="subcellular location">
    <subcellularLocation>
        <location evidence="2">Cytoplasmic vesicle</location>
        <location evidence="2">COPI-coated vesicle membrane</location>
        <topology evidence="2">Peripheral membrane protein</topology>
        <orientation evidence="2">Cytoplasmic side</orientation>
    </subcellularLocation>
    <subcellularLocation>
        <location evidence="1">Golgi apparatus membrane</location>
        <topology evidence="1">Peripheral membrane protein</topology>
        <orientation evidence="1">Cytoplasmic side</orientation>
    </subcellularLocation>
</comment>
<reference evidence="13" key="1">
    <citation type="submission" date="2021-01" db="EMBL/GenBank/DDBJ databases">
        <authorList>
            <person name="Corre E."/>
            <person name="Pelletier E."/>
            <person name="Niang G."/>
            <person name="Scheremetjew M."/>
            <person name="Finn R."/>
            <person name="Kale V."/>
            <person name="Holt S."/>
            <person name="Cochrane G."/>
            <person name="Meng A."/>
            <person name="Brown T."/>
            <person name="Cohen L."/>
        </authorList>
    </citation>
    <scope>NUCLEOTIDE SEQUENCE</scope>
    <source>
        <strain evidence="13">CCMP1320</strain>
    </source>
</reference>
<dbReference type="InterPro" id="IPR006822">
    <property type="entry name" value="Coatomer_esu"/>
</dbReference>
<keyword evidence="9 12" id="KW-0472">Membrane</keyword>
<evidence type="ECO:0000256" key="10">
    <source>
        <dbReference type="ARBA" id="ARBA00023329"/>
    </source>
</evidence>
<dbReference type="InterPro" id="IPR011990">
    <property type="entry name" value="TPR-like_helical_dom_sf"/>
</dbReference>
<evidence type="ECO:0000256" key="11">
    <source>
        <dbReference type="ARBA" id="ARBA00025582"/>
    </source>
</evidence>
<dbReference type="GO" id="GO:0000139">
    <property type="term" value="C:Golgi membrane"/>
    <property type="evidence" value="ECO:0007669"/>
    <property type="project" value="UniProtKB-SubCell"/>
</dbReference>
<evidence type="ECO:0000256" key="2">
    <source>
        <dbReference type="ARBA" id="ARBA00004347"/>
    </source>
</evidence>
<dbReference type="Gene3D" id="1.25.40.10">
    <property type="entry name" value="Tetratricopeptide repeat domain"/>
    <property type="match status" value="1"/>
</dbReference>
<gene>
    <name evidence="13" type="ORF">DTER00134_LOCUS6528</name>
</gene>
<organism evidence="13">
    <name type="scientific">Dunaliella tertiolecta</name>
    <name type="common">Green alga</name>
    <dbReference type="NCBI Taxonomy" id="3047"/>
    <lineage>
        <taxon>Eukaryota</taxon>
        <taxon>Viridiplantae</taxon>
        <taxon>Chlorophyta</taxon>
        <taxon>core chlorophytes</taxon>
        <taxon>Chlorophyceae</taxon>
        <taxon>CS clade</taxon>
        <taxon>Chlamydomonadales</taxon>
        <taxon>Dunaliellaceae</taxon>
        <taxon>Dunaliella</taxon>
    </lineage>
</organism>
<dbReference type="PANTHER" id="PTHR10805">
    <property type="entry name" value="COATOMER SUBUNIT EPSILON"/>
    <property type="match status" value="1"/>
</dbReference>
<sequence>MADPLFAVRNSFYLGAYNLVVQEASELEDLPHAAAIERDTYLYRAYIALGSHQLVISEINESSATSLQAIKLLAEYLSGSKSKEDVFATVGEWLADVTSNRNPTVVLVAGLLYTYEENYVEALKVCRSNLSLEIAALAVLVYLKMDRVDKAEQAVKAMSQMDDDATLTQQATAWVNVALGGSMVQDASYIYQELGDKYNWTATLRNGRAVCFMKMGQWEDAEADLLDAFNKDAKDADTLANLVTVGLHLSKNVARYSSQLKVLAPNHPIVKRLEAGEEAFQQAAASMA</sequence>
<evidence type="ECO:0000256" key="6">
    <source>
        <dbReference type="ARBA" id="ARBA00022892"/>
    </source>
</evidence>
<evidence type="ECO:0000256" key="5">
    <source>
        <dbReference type="ARBA" id="ARBA00022490"/>
    </source>
</evidence>
<dbReference type="PIRSF" id="PIRSF016478">
    <property type="entry name" value="Coatomer_esu"/>
    <property type="match status" value="1"/>
</dbReference>
<protein>
    <recommendedName>
        <fullName evidence="12">Coatomer subunit epsilon</fullName>
    </recommendedName>
</protein>
<accession>A0A7S3QSH2</accession>
<evidence type="ECO:0000256" key="7">
    <source>
        <dbReference type="ARBA" id="ARBA00022927"/>
    </source>
</evidence>
<comment type="similarity">
    <text evidence="3 12">Belongs to the COPE family.</text>
</comment>
<evidence type="ECO:0000256" key="3">
    <source>
        <dbReference type="ARBA" id="ARBA00008827"/>
    </source>
</evidence>
<dbReference type="SUPFAM" id="SSF48452">
    <property type="entry name" value="TPR-like"/>
    <property type="match status" value="1"/>
</dbReference>
<evidence type="ECO:0000256" key="12">
    <source>
        <dbReference type="PIRNR" id="PIRNR016478"/>
    </source>
</evidence>
<evidence type="ECO:0000256" key="9">
    <source>
        <dbReference type="ARBA" id="ARBA00023136"/>
    </source>
</evidence>
<evidence type="ECO:0000256" key="4">
    <source>
        <dbReference type="ARBA" id="ARBA00022448"/>
    </source>
</evidence>
<evidence type="ECO:0000313" key="13">
    <source>
        <dbReference type="EMBL" id="CAE0491455.1"/>
    </source>
</evidence>
<evidence type="ECO:0000256" key="8">
    <source>
        <dbReference type="ARBA" id="ARBA00023034"/>
    </source>
</evidence>
<dbReference type="GO" id="GO:0005198">
    <property type="term" value="F:structural molecule activity"/>
    <property type="evidence" value="ECO:0007669"/>
    <property type="project" value="UniProtKB-UniRule"/>
</dbReference>
<keyword evidence="10 12" id="KW-0968">Cytoplasmic vesicle</keyword>
<name>A0A7S3QSH2_DUNTE</name>
<dbReference type="GO" id="GO:0006890">
    <property type="term" value="P:retrograde vesicle-mediated transport, Golgi to endoplasmic reticulum"/>
    <property type="evidence" value="ECO:0007669"/>
    <property type="project" value="UniProtKB-UniRule"/>
</dbReference>
<dbReference type="Pfam" id="PF04733">
    <property type="entry name" value="Coatomer_E"/>
    <property type="match status" value="1"/>
</dbReference>
<keyword evidence="4 12" id="KW-0813">Transport</keyword>
<keyword evidence="7 12" id="KW-0653">Protein transport</keyword>